<dbReference type="Pfam" id="PF03916">
    <property type="entry name" value="NrfD"/>
    <property type="match status" value="1"/>
</dbReference>
<accession>A0A841K0H4</accession>
<sequence length="474" mass="53986">MATKDAPINDPMIDPITGEDRVLAPGHTFKSVTEKISNIVLTPHTPLGWFAGFVLAGGVMGALLVAVTWLFLRGVGIWAITIPVAWGFAIINFVWWIGIGHAGTLISAILLLFKQQWRNSINRFAEAMTIFAVVCAGMFPLIHVGRPWLGYWLFPYPNSMNVWPQFRSPLLWDVFAVSTYATISVVFWYIGMIPDLGTLRDRSKSKLGQYVYGIVAMGWRGSVRHWVRYETASLLLAGLATPLVLSVHTVISFDFAVALLPGWHTTIFPPYFVAGAVYSGFAMVITLAVPIRKFYHLEDLITLRHLDNMAKVMLTTGLIVAYGYAMEVFMSYWYSASHWEYFMMWNRMFGPMGWSYWVLITCNIALPQLMWLRYVRKSVPLMFLMSLIVNTGMWFERFVIVVTSLYRDYLPSSWGTYRATKWDYATFAGTLGLFTFLFFLFVRFLPMIPMSEIRMMLPQAKVRTEAEALPEAGD</sequence>
<dbReference type="OrthoDB" id="9768846at2"/>
<keyword evidence="5 7" id="KW-1133">Transmembrane helix</keyword>
<dbReference type="EMBL" id="JACHEK010000009">
    <property type="protein sequence ID" value="MBB6146465.1"/>
    <property type="molecule type" value="Genomic_DNA"/>
</dbReference>
<feature type="transmembrane region" description="Helical" evidence="7">
    <location>
        <begin position="426"/>
        <end position="446"/>
    </location>
</feature>
<name>A0A841K0H4_9BACT</name>
<comment type="similarity">
    <text evidence="2">Belongs to the NrfD family.</text>
</comment>
<gene>
    <name evidence="8" type="ORF">HNQ77_004437</name>
</gene>
<protein>
    <submittedName>
        <fullName evidence="8">Molybdopterin-containing oxidoreductase family membrane subunit</fullName>
    </submittedName>
</protein>
<evidence type="ECO:0000256" key="1">
    <source>
        <dbReference type="ARBA" id="ARBA00004651"/>
    </source>
</evidence>
<feature type="transmembrane region" description="Helical" evidence="7">
    <location>
        <begin position="47"/>
        <end position="72"/>
    </location>
</feature>
<evidence type="ECO:0000256" key="7">
    <source>
        <dbReference type="SAM" id="Phobius"/>
    </source>
</evidence>
<evidence type="ECO:0000256" key="3">
    <source>
        <dbReference type="ARBA" id="ARBA00022475"/>
    </source>
</evidence>
<dbReference type="PANTHER" id="PTHR43044">
    <property type="match status" value="1"/>
</dbReference>
<feature type="transmembrane region" description="Helical" evidence="7">
    <location>
        <begin position="381"/>
        <end position="406"/>
    </location>
</feature>
<feature type="transmembrane region" description="Helical" evidence="7">
    <location>
        <begin position="271"/>
        <end position="291"/>
    </location>
</feature>
<feature type="transmembrane region" description="Helical" evidence="7">
    <location>
        <begin position="234"/>
        <end position="259"/>
    </location>
</feature>
<dbReference type="GO" id="GO:0005886">
    <property type="term" value="C:plasma membrane"/>
    <property type="evidence" value="ECO:0007669"/>
    <property type="project" value="UniProtKB-SubCell"/>
</dbReference>
<evidence type="ECO:0000313" key="9">
    <source>
        <dbReference type="Proteomes" id="UP000538666"/>
    </source>
</evidence>
<feature type="transmembrane region" description="Helical" evidence="7">
    <location>
        <begin position="169"/>
        <end position="190"/>
    </location>
</feature>
<comment type="caution">
    <text evidence="8">The sequence shown here is derived from an EMBL/GenBank/DDBJ whole genome shotgun (WGS) entry which is preliminary data.</text>
</comment>
<proteinExistence type="inferred from homology"/>
<feature type="transmembrane region" description="Helical" evidence="7">
    <location>
        <begin position="354"/>
        <end position="374"/>
    </location>
</feature>
<dbReference type="PANTHER" id="PTHR43044:SF2">
    <property type="entry name" value="POLYSULPHIDE REDUCTASE NRFD"/>
    <property type="match status" value="1"/>
</dbReference>
<organism evidence="8 9">
    <name type="scientific">Silvibacterium bohemicum</name>
    <dbReference type="NCBI Taxonomy" id="1577686"/>
    <lineage>
        <taxon>Bacteria</taxon>
        <taxon>Pseudomonadati</taxon>
        <taxon>Acidobacteriota</taxon>
        <taxon>Terriglobia</taxon>
        <taxon>Terriglobales</taxon>
        <taxon>Acidobacteriaceae</taxon>
        <taxon>Silvibacterium</taxon>
    </lineage>
</organism>
<feature type="transmembrane region" description="Helical" evidence="7">
    <location>
        <begin position="125"/>
        <end position="149"/>
    </location>
</feature>
<evidence type="ECO:0000256" key="4">
    <source>
        <dbReference type="ARBA" id="ARBA00022692"/>
    </source>
</evidence>
<dbReference type="InterPro" id="IPR005614">
    <property type="entry name" value="NrfD-like"/>
</dbReference>
<dbReference type="Proteomes" id="UP000538666">
    <property type="component" value="Unassembled WGS sequence"/>
</dbReference>
<feature type="transmembrane region" description="Helical" evidence="7">
    <location>
        <begin position="312"/>
        <end position="334"/>
    </location>
</feature>
<keyword evidence="6 7" id="KW-0472">Membrane</keyword>
<evidence type="ECO:0000256" key="2">
    <source>
        <dbReference type="ARBA" id="ARBA00008929"/>
    </source>
</evidence>
<feature type="transmembrane region" description="Helical" evidence="7">
    <location>
        <begin position="84"/>
        <end position="113"/>
    </location>
</feature>
<evidence type="ECO:0000256" key="5">
    <source>
        <dbReference type="ARBA" id="ARBA00022989"/>
    </source>
</evidence>
<dbReference type="RefSeq" id="WP_050058114.1">
    <property type="nucleotide sequence ID" value="NZ_JACHEK010000009.1"/>
</dbReference>
<keyword evidence="3" id="KW-1003">Cell membrane</keyword>
<reference evidence="8 9" key="1">
    <citation type="submission" date="2020-08" db="EMBL/GenBank/DDBJ databases">
        <title>Genomic Encyclopedia of Type Strains, Phase IV (KMG-IV): sequencing the most valuable type-strain genomes for metagenomic binning, comparative biology and taxonomic classification.</title>
        <authorList>
            <person name="Goeker M."/>
        </authorList>
    </citation>
    <scope>NUCLEOTIDE SEQUENCE [LARGE SCALE GENOMIC DNA]</scope>
    <source>
        <strain evidence="8 9">DSM 103733</strain>
    </source>
</reference>
<evidence type="ECO:0000313" key="8">
    <source>
        <dbReference type="EMBL" id="MBB6146465.1"/>
    </source>
</evidence>
<comment type="subcellular location">
    <subcellularLocation>
        <location evidence="1">Cell membrane</location>
        <topology evidence="1">Multi-pass membrane protein</topology>
    </subcellularLocation>
</comment>
<keyword evidence="9" id="KW-1185">Reference proteome</keyword>
<dbReference type="AlphaFoldDB" id="A0A841K0H4"/>
<keyword evidence="4 7" id="KW-0812">Transmembrane</keyword>
<evidence type="ECO:0000256" key="6">
    <source>
        <dbReference type="ARBA" id="ARBA00023136"/>
    </source>
</evidence>